<dbReference type="GO" id="GO:0016705">
    <property type="term" value="F:oxidoreductase activity, acting on paired donors, with incorporation or reduction of molecular oxygen"/>
    <property type="evidence" value="ECO:0007669"/>
    <property type="project" value="InterPro"/>
</dbReference>
<dbReference type="InterPro" id="IPR050121">
    <property type="entry name" value="Cytochrome_P450_monoxygenase"/>
</dbReference>
<evidence type="ECO:0000256" key="4">
    <source>
        <dbReference type="ARBA" id="ARBA00023004"/>
    </source>
</evidence>
<dbReference type="GO" id="GO:0004497">
    <property type="term" value="F:monooxygenase activity"/>
    <property type="evidence" value="ECO:0007669"/>
    <property type="project" value="UniProtKB-KW"/>
</dbReference>
<name>A0AAW0RB50_9PEZI</name>
<dbReference type="InterPro" id="IPR002401">
    <property type="entry name" value="Cyt_P450_E_grp-I"/>
</dbReference>
<dbReference type="FunFam" id="1.10.630.10:FF:000050">
    <property type="entry name" value="Cytochrome P450 monooxygenase"/>
    <property type="match status" value="1"/>
</dbReference>
<organism evidence="7 8">
    <name type="scientific">Apiospora kogelbergensis</name>
    <dbReference type="NCBI Taxonomy" id="1337665"/>
    <lineage>
        <taxon>Eukaryota</taxon>
        <taxon>Fungi</taxon>
        <taxon>Dikarya</taxon>
        <taxon>Ascomycota</taxon>
        <taxon>Pezizomycotina</taxon>
        <taxon>Sordariomycetes</taxon>
        <taxon>Xylariomycetidae</taxon>
        <taxon>Amphisphaeriales</taxon>
        <taxon>Apiosporaceae</taxon>
        <taxon>Apiospora</taxon>
    </lineage>
</organism>
<proteinExistence type="inferred from homology"/>
<keyword evidence="6" id="KW-0503">Monooxygenase</keyword>
<sequence length="509" mass="58487">MHSLIYVGGLGILLLVLLLQSLLRTFTSNTRSIPGPRIARLTRLWYFKRVWHGSWHTDDIALHQKYGPVVRVAPGWFSLAGPPDKDVYGIASRFPKSNWYEGWKHPDPRRWTLFSDQDIHRHAATRRCFQSLYSMSALLSYEPYVDECVTLFLERMAGFTRAGQIVDMAHWFQCFAFDVMGHTVYSQRFGFLDRGEDIAGTMQALDKSMPYSTLVGIFPWLHPYLYPLLEKVPGSGAAGRAYLMRFVAQRIADRNKARAKLPKVDAQIHTLPDSTAPRDFLDKLMDAHDKDPERITPEHIFMMGISNIFAGSDTTAISLSSILWHLMTTPESMEKLRKEVDLQTRTQGRITFKTANTSMPYLHAVIKEALRLHPATGLPLWRVVPEGGATVSSQYFEAGSVLGINVWVAHYDRDVYGDDVDVFRPERWIETEKEDPERVRRMEANYMPFGLGSRTCIGRHVSTLEMYKLVPELIARYDFELAMPRSEWRSKNCWFVKPEKLPVKVLPRV</sequence>
<comment type="cofactor">
    <cofactor evidence="1 5">
        <name>heme</name>
        <dbReference type="ChEBI" id="CHEBI:30413"/>
    </cofactor>
</comment>
<accession>A0AAW0RB50</accession>
<reference evidence="7 8" key="1">
    <citation type="submission" date="2023-01" db="EMBL/GenBank/DDBJ databases">
        <title>Analysis of 21 Apiospora genomes using comparative genomics revels a genus with tremendous synthesis potential of carbohydrate active enzymes and secondary metabolites.</title>
        <authorList>
            <person name="Sorensen T."/>
        </authorList>
    </citation>
    <scope>NUCLEOTIDE SEQUENCE [LARGE SCALE GENOMIC DNA]</scope>
    <source>
        <strain evidence="7 8">CBS 117206</strain>
    </source>
</reference>
<dbReference type="InterPro" id="IPR036396">
    <property type="entry name" value="Cyt_P450_sf"/>
</dbReference>
<evidence type="ECO:0000256" key="3">
    <source>
        <dbReference type="ARBA" id="ARBA00022723"/>
    </source>
</evidence>
<evidence type="ECO:0000313" key="8">
    <source>
        <dbReference type="Proteomes" id="UP001392437"/>
    </source>
</evidence>
<keyword evidence="6" id="KW-0560">Oxidoreductase</keyword>
<keyword evidence="2 5" id="KW-0349">Heme</keyword>
<evidence type="ECO:0000256" key="2">
    <source>
        <dbReference type="ARBA" id="ARBA00022617"/>
    </source>
</evidence>
<dbReference type="AlphaFoldDB" id="A0AAW0RB50"/>
<comment type="caution">
    <text evidence="7">The sequence shown here is derived from an EMBL/GenBank/DDBJ whole genome shotgun (WGS) entry which is preliminary data.</text>
</comment>
<dbReference type="InterPro" id="IPR017972">
    <property type="entry name" value="Cyt_P450_CS"/>
</dbReference>
<dbReference type="PRINTS" id="PR00463">
    <property type="entry name" value="EP450I"/>
</dbReference>
<dbReference type="Pfam" id="PF00067">
    <property type="entry name" value="p450"/>
    <property type="match status" value="1"/>
</dbReference>
<dbReference type="Proteomes" id="UP001392437">
    <property type="component" value="Unassembled WGS sequence"/>
</dbReference>
<dbReference type="PROSITE" id="PS00086">
    <property type="entry name" value="CYTOCHROME_P450"/>
    <property type="match status" value="1"/>
</dbReference>
<dbReference type="PANTHER" id="PTHR24305">
    <property type="entry name" value="CYTOCHROME P450"/>
    <property type="match status" value="1"/>
</dbReference>
<dbReference type="GO" id="GO:0020037">
    <property type="term" value="F:heme binding"/>
    <property type="evidence" value="ECO:0007669"/>
    <property type="project" value="InterPro"/>
</dbReference>
<keyword evidence="3 5" id="KW-0479">Metal-binding</keyword>
<keyword evidence="4 5" id="KW-0408">Iron</keyword>
<gene>
    <name evidence="7" type="ORF">PG999_000293</name>
</gene>
<dbReference type="Gene3D" id="1.10.630.10">
    <property type="entry name" value="Cytochrome P450"/>
    <property type="match status" value="1"/>
</dbReference>
<dbReference type="CDD" id="cd11060">
    <property type="entry name" value="CYP57A1-like"/>
    <property type="match status" value="1"/>
</dbReference>
<protein>
    <submittedName>
        <fullName evidence="7">Cytochrome P450 oxidoreductase</fullName>
    </submittedName>
</protein>
<dbReference type="PRINTS" id="PR00385">
    <property type="entry name" value="P450"/>
</dbReference>
<dbReference type="GO" id="GO:0005506">
    <property type="term" value="F:iron ion binding"/>
    <property type="evidence" value="ECO:0007669"/>
    <property type="project" value="InterPro"/>
</dbReference>
<dbReference type="PANTHER" id="PTHR24305:SF188">
    <property type="entry name" value="P450, PUTATIVE (EUROFUNG)-RELATED"/>
    <property type="match status" value="1"/>
</dbReference>
<dbReference type="InterPro" id="IPR001128">
    <property type="entry name" value="Cyt_P450"/>
</dbReference>
<comment type="similarity">
    <text evidence="6">Belongs to the cytochrome P450 family.</text>
</comment>
<keyword evidence="8" id="KW-1185">Reference proteome</keyword>
<evidence type="ECO:0000256" key="5">
    <source>
        <dbReference type="PIRSR" id="PIRSR602401-1"/>
    </source>
</evidence>
<evidence type="ECO:0000256" key="6">
    <source>
        <dbReference type="RuleBase" id="RU000461"/>
    </source>
</evidence>
<dbReference type="EMBL" id="JAQQWP010000001">
    <property type="protein sequence ID" value="KAK8132120.1"/>
    <property type="molecule type" value="Genomic_DNA"/>
</dbReference>
<dbReference type="SUPFAM" id="SSF48264">
    <property type="entry name" value="Cytochrome P450"/>
    <property type="match status" value="1"/>
</dbReference>
<evidence type="ECO:0000313" key="7">
    <source>
        <dbReference type="EMBL" id="KAK8132120.1"/>
    </source>
</evidence>
<feature type="binding site" description="axial binding residue" evidence="5">
    <location>
        <position position="456"/>
    </location>
    <ligand>
        <name>heme</name>
        <dbReference type="ChEBI" id="CHEBI:30413"/>
    </ligand>
    <ligandPart>
        <name>Fe</name>
        <dbReference type="ChEBI" id="CHEBI:18248"/>
    </ligandPart>
</feature>
<evidence type="ECO:0000256" key="1">
    <source>
        <dbReference type="ARBA" id="ARBA00001971"/>
    </source>
</evidence>